<name>A0A7S0KVL4_MICPS</name>
<accession>A0A7S0KVL4</accession>
<reference evidence="2" key="1">
    <citation type="submission" date="2021-01" db="EMBL/GenBank/DDBJ databases">
        <authorList>
            <person name="Corre E."/>
            <person name="Pelletier E."/>
            <person name="Niang G."/>
            <person name="Scheremetjew M."/>
            <person name="Finn R."/>
            <person name="Kale V."/>
            <person name="Holt S."/>
            <person name="Cochrane G."/>
            <person name="Meng A."/>
            <person name="Brown T."/>
            <person name="Cohen L."/>
        </authorList>
    </citation>
    <scope>NUCLEOTIDE SEQUENCE</scope>
    <source>
        <strain evidence="2">CCMP494</strain>
    </source>
</reference>
<gene>
    <name evidence="2" type="ORF">MSP1404_LOCUS8983</name>
</gene>
<dbReference type="AlphaFoldDB" id="A0A7S0KVL4"/>
<proteinExistence type="predicted"/>
<organism evidence="2">
    <name type="scientific">Micromonas pusilla</name>
    <name type="common">Picoplanktonic green alga</name>
    <name type="synonym">Chromulina pusilla</name>
    <dbReference type="NCBI Taxonomy" id="38833"/>
    <lineage>
        <taxon>Eukaryota</taxon>
        <taxon>Viridiplantae</taxon>
        <taxon>Chlorophyta</taxon>
        <taxon>Mamiellophyceae</taxon>
        <taxon>Mamiellales</taxon>
        <taxon>Mamiellaceae</taxon>
        <taxon>Micromonas</taxon>
    </lineage>
</organism>
<evidence type="ECO:0000256" key="1">
    <source>
        <dbReference type="SAM" id="MobiDB-lite"/>
    </source>
</evidence>
<feature type="region of interest" description="Disordered" evidence="1">
    <location>
        <begin position="124"/>
        <end position="150"/>
    </location>
</feature>
<dbReference type="EMBL" id="HBEV01011575">
    <property type="protein sequence ID" value="CAD8591579.1"/>
    <property type="molecule type" value="Transcribed_RNA"/>
</dbReference>
<protein>
    <submittedName>
        <fullName evidence="2">Uncharacterized protein</fullName>
    </submittedName>
</protein>
<evidence type="ECO:0000313" key="2">
    <source>
        <dbReference type="EMBL" id="CAD8591579.1"/>
    </source>
</evidence>
<sequence>MGDSSIQFMITSAMRATLIDELEFKPEEVDVMRPEVAAELIEKKMKRPFGNREMPDAWKKDWKGLADGEGGGRGGFSLGPVGDLFRSLFYMTATAGIMLGVACAINEEARLGVKDLWKDVKRMLKGKKRRKRRRRSKVSSSHGRGTMVER</sequence>
<feature type="compositionally biased region" description="Low complexity" evidence="1">
    <location>
        <begin position="138"/>
        <end position="150"/>
    </location>
</feature>
<feature type="compositionally biased region" description="Basic residues" evidence="1">
    <location>
        <begin position="124"/>
        <end position="137"/>
    </location>
</feature>